<sequence>MTQILIIEKNGNIKIKDGVKYNNNVNELYKTCGFRKQDGFVKIYNWDSIELWGRLTGKNNFLNNYKFPSPIDKTEIFGNCILIRILDNQLVDMTENIWNRILTGNEIVTSINNININTTTTITSYTDKDNNKNSHDNNKLDNKYDNNHNNDHDDHDDDDDDDDDDDSSDDDDDYGDSELQEEDYIYSSEEEN</sequence>
<protein>
    <submittedName>
        <fullName evidence="2">Uncharacterized protein</fullName>
    </submittedName>
</protein>
<organism evidence="2">
    <name type="scientific">viral metagenome</name>
    <dbReference type="NCBI Taxonomy" id="1070528"/>
    <lineage>
        <taxon>unclassified sequences</taxon>
        <taxon>metagenomes</taxon>
        <taxon>organismal metagenomes</taxon>
    </lineage>
</organism>
<proteinExistence type="predicted"/>
<reference evidence="2" key="1">
    <citation type="journal article" date="2020" name="Nature">
        <title>Giant virus diversity and host interactions through global metagenomics.</title>
        <authorList>
            <person name="Schulz F."/>
            <person name="Roux S."/>
            <person name="Paez-Espino D."/>
            <person name="Jungbluth S."/>
            <person name="Walsh D.A."/>
            <person name="Denef V.J."/>
            <person name="McMahon K.D."/>
            <person name="Konstantinidis K.T."/>
            <person name="Eloe-Fadrosh E.A."/>
            <person name="Kyrpides N.C."/>
            <person name="Woyke T."/>
        </authorList>
    </citation>
    <scope>NUCLEOTIDE SEQUENCE</scope>
    <source>
        <strain evidence="2">GVMAG-S-ERX556022-25</strain>
    </source>
</reference>
<feature type="region of interest" description="Disordered" evidence="1">
    <location>
        <begin position="123"/>
        <end position="192"/>
    </location>
</feature>
<feature type="compositionally biased region" description="Acidic residues" evidence="1">
    <location>
        <begin position="154"/>
        <end position="192"/>
    </location>
</feature>
<accession>A0A6C0AXT6</accession>
<dbReference type="EMBL" id="MN738809">
    <property type="protein sequence ID" value="QHS84582.1"/>
    <property type="molecule type" value="Genomic_DNA"/>
</dbReference>
<feature type="compositionally biased region" description="Basic and acidic residues" evidence="1">
    <location>
        <begin position="126"/>
        <end position="153"/>
    </location>
</feature>
<dbReference type="AlphaFoldDB" id="A0A6C0AXT6"/>
<evidence type="ECO:0000313" key="2">
    <source>
        <dbReference type="EMBL" id="QHS84582.1"/>
    </source>
</evidence>
<name>A0A6C0AXT6_9ZZZZ</name>
<evidence type="ECO:0000256" key="1">
    <source>
        <dbReference type="SAM" id="MobiDB-lite"/>
    </source>
</evidence>